<feature type="non-terminal residue" evidence="2">
    <location>
        <position position="1"/>
    </location>
</feature>
<feature type="compositionally biased region" description="Basic and acidic residues" evidence="1">
    <location>
        <begin position="1"/>
        <end position="10"/>
    </location>
</feature>
<keyword evidence="3" id="KW-1185">Reference proteome</keyword>
<name>A0ABU6RUX1_9FABA</name>
<reference evidence="2 3" key="1">
    <citation type="journal article" date="2023" name="Plants (Basel)">
        <title>Bridging the Gap: Combining Genomics and Transcriptomics Approaches to Understand Stylosanthes scabra, an Orphan Legume from the Brazilian Caatinga.</title>
        <authorList>
            <person name="Ferreira-Neto J.R.C."/>
            <person name="da Silva M.D."/>
            <person name="Binneck E."/>
            <person name="de Melo N.F."/>
            <person name="da Silva R.H."/>
            <person name="de Melo A.L.T.M."/>
            <person name="Pandolfi V."/>
            <person name="Bustamante F.O."/>
            <person name="Brasileiro-Vidal A.C."/>
            <person name="Benko-Iseppon A.M."/>
        </authorList>
    </citation>
    <scope>NUCLEOTIDE SEQUENCE [LARGE SCALE GENOMIC DNA]</scope>
    <source>
        <tissue evidence="2">Leaves</tissue>
    </source>
</reference>
<evidence type="ECO:0000313" key="3">
    <source>
        <dbReference type="Proteomes" id="UP001341840"/>
    </source>
</evidence>
<evidence type="ECO:0000313" key="2">
    <source>
        <dbReference type="EMBL" id="MED6127817.1"/>
    </source>
</evidence>
<protein>
    <submittedName>
        <fullName evidence="2">Uncharacterized protein</fullName>
    </submittedName>
</protein>
<dbReference type="Proteomes" id="UP001341840">
    <property type="component" value="Unassembled WGS sequence"/>
</dbReference>
<sequence length="113" mass="12746">VTSGDSDRGSPESIFNPSRNYKDVPRLEEDVLVARNKEECGGVCFEMFDLSEGEDRTPEAFWTPATTCNTTVEMGRYYHGFRYGIAQNFFRTRYHLGYSGLSNEVGSLSSYSS</sequence>
<evidence type="ECO:0000256" key="1">
    <source>
        <dbReference type="SAM" id="MobiDB-lite"/>
    </source>
</evidence>
<dbReference type="EMBL" id="JASCZI010032060">
    <property type="protein sequence ID" value="MED6127817.1"/>
    <property type="molecule type" value="Genomic_DNA"/>
</dbReference>
<accession>A0ABU6RUX1</accession>
<organism evidence="2 3">
    <name type="scientific">Stylosanthes scabra</name>
    <dbReference type="NCBI Taxonomy" id="79078"/>
    <lineage>
        <taxon>Eukaryota</taxon>
        <taxon>Viridiplantae</taxon>
        <taxon>Streptophyta</taxon>
        <taxon>Embryophyta</taxon>
        <taxon>Tracheophyta</taxon>
        <taxon>Spermatophyta</taxon>
        <taxon>Magnoliopsida</taxon>
        <taxon>eudicotyledons</taxon>
        <taxon>Gunneridae</taxon>
        <taxon>Pentapetalae</taxon>
        <taxon>rosids</taxon>
        <taxon>fabids</taxon>
        <taxon>Fabales</taxon>
        <taxon>Fabaceae</taxon>
        <taxon>Papilionoideae</taxon>
        <taxon>50 kb inversion clade</taxon>
        <taxon>dalbergioids sensu lato</taxon>
        <taxon>Dalbergieae</taxon>
        <taxon>Pterocarpus clade</taxon>
        <taxon>Stylosanthes</taxon>
    </lineage>
</organism>
<proteinExistence type="predicted"/>
<gene>
    <name evidence="2" type="ORF">PIB30_091757</name>
</gene>
<feature type="region of interest" description="Disordered" evidence="1">
    <location>
        <begin position="1"/>
        <end position="20"/>
    </location>
</feature>
<comment type="caution">
    <text evidence="2">The sequence shown here is derived from an EMBL/GenBank/DDBJ whole genome shotgun (WGS) entry which is preliminary data.</text>
</comment>